<dbReference type="RefSeq" id="WP_156441285.1">
    <property type="nucleotide sequence ID" value="NZ_KQ960560.1"/>
</dbReference>
<dbReference type="STRING" id="419005.HMPREF1860_01868"/>
<organism evidence="1">
    <name type="scientific">Prevotella amnii</name>
    <dbReference type="NCBI Taxonomy" id="419005"/>
    <lineage>
        <taxon>Bacteria</taxon>
        <taxon>Pseudomonadati</taxon>
        <taxon>Bacteroidota</taxon>
        <taxon>Bacteroidia</taxon>
        <taxon>Bacteroidales</taxon>
        <taxon>Prevotellaceae</taxon>
        <taxon>Prevotella</taxon>
    </lineage>
</organism>
<sequence length="119" mass="13344">MNDLNNKVKKKCKALIKLLQSQNKYTPDLSIQIGILAQLWVKTDSLGQEILSDEHQSVIAEVSREGNPRYGINPLDSLYLMYIDKLQTAIRASGMNTDSKSTIATEDQLNAFMNAIKDD</sequence>
<dbReference type="AlphaFoldDB" id="A0A134B5A6"/>
<reference evidence="1 2" key="1">
    <citation type="submission" date="2016-01" db="EMBL/GenBank/DDBJ databases">
        <authorList>
            <person name="Oliw E.H."/>
        </authorList>
    </citation>
    <scope>NUCLEOTIDE SEQUENCE [LARGE SCALE GENOMIC DNA]</scope>
    <source>
        <strain evidence="1 2">DNF00307</strain>
    </source>
</reference>
<gene>
    <name evidence="1" type="ORF">HMPREF1860_01868</name>
</gene>
<evidence type="ECO:0008006" key="3">
    <source>
        <dbReference type="Google" id="ProtNLM"/>
    </source>
</evidence>
<accession>A0A134B5A6</accession>
<proteinExistence type="predicted"/>
<protein>
    <recommendedName>
        <fullName evidence="3">P27 family phage terminase small subunit</fullName>
    </recommendedName>
</protein>
<comment type="caution">
    <text evidence="1">The sequence shown here is derived from an EMBL/GenBank/DDBJ whole genome shotgun (WGS) entry which is preliminary data.</text>
</comment>
<dbReference type="EMBL" id="LSDL01000125">
    <property type="protein sequence ID" value="KXB75125.1"/>
    <property type="molecule type" value="Genomic_DNA"/>
</dbReference>
<dbReference type="Proteomes" id="UP000070531">
    <property type="component" value="Unassembled WGS sequence"/>
</dbReference>
<name>A0A134B5A6_9BACT</name>
<evidence type="ECO:0000313" key="2">
    <source>
        <dbReference type="Proteomes" id="UP000070531"/>
    </source>
</evidence>
<evidence type="ECO:0000313" key="1">
    <source>
        <dbReference type="EMBL" id="KXB75125.1"/>
    </source>
</evidence>
<dbReference type="PATRIC" id="fig|419005.5.peg.1866"/>